<accession>A0A813ZCU5</accession>
<dbReference type="GO" id="GO:0000977">
    <property type="term" value="F:RNA polymerase II transcription regulatory region sequence-specific DNA binding"/>
    <property type="evidence" value="ECO:0007669"/>
    <property type="project" value="InterPro"/>
</dbReference>
<dbReference type="GO" id="GO:0005634">
    <property type="term" value="C:nucleus"/>
    <property type="evidence" value="ECO:0007669"/>
    <property type="project" value="TreeGrafter"/>
</dbReference>
<feature type="region of interest" description="Disordered" evidence="3">
    <location>
        <begin position="1"/>
        <end position="24"/>
    </location>
</feature>
<dbReference type="SMART" id="SM00712">
    <property type="entry name" value="PUR"/>
    <property type="match status" value="1"/>
</dbReference>
<dbReference type="Gene3D" id="3.10.450.700">
    <property type="match status" value="1"/>
</dbReference>
<dbReference type="GO" id="GO:0000981">
    <property type="term" value="F:DNA-binding transcription factor activity, RNA polymerase II-specific"/>
    <property type="evidence" value="ECO:0007669"/>
    <property type="project" value="TreeGrafter"/>
</dbReference>
<comment type="similarity">
    <text evidence="1">Belongs to the PUR DNA-binding protein family.</text>
</comment>
<dbReference type="OrthoDB" id="523901at2759"/>
<dbReference type="PANTHER" id="PTHR12611">
    <property type="entry name" value="PUR-TRANSCRIPTIONAL ACTIVATOR"/>
    <property type="match status" value="1"/>
</dbReference>
<reference evidence="4" key="1">
    <citation type="submission" date="2021-02" db="EMBL/GenBank/DDBJ databases">
        <authorList>
            <person name="Nowell W R."/>
        </authorList>
    </citation>
    <scope>NUCLEOTIDE SEQUENCE</scope>
    <source>
        <strain evidence="4">Ploen Becks lab</strain>
    </source>
</reference>
<evidence type="ECO:0000313" key="5">
    <source>
        <dbReference type="Proteomes" id="UP000663879"/>
    </source>
</evidence>
<dbReference type="EMBL" id="CAJNOC010001856">
    <property type="protein sequence ID" value="CAF0896171.1"/>
    <property type="molecule type" value="Genomic_DNA"/>
</dbReference>
<protein>
    <submittedName>
        <fullName evidence="4">Uncharacterized protein</fullName>
    </submittedName>
</protein>
<evidence type="ECO:0000256" key="3">
    <source>
        <dbReference type="SAM" id="MobiDB-lite"/>
    </source>
</evidence>
<comment type="caution">
    <text evidence="4">The sequence shown here is derived from an EMBL/GenBank/DDBJ whole genome shotgun (WGS) entry which is preliminary data.</text>
</comment>
<keyword evidence="2" id="KW-0238">DNA-binding</keyword>
<evidence type="ECO:0000256" key="1">
    <source>
        <dbReference type="ARBA" id="ARBA00009251"/>
    </source>
</evidence>
<sequence length="91" mass="10244">MLERYGAGFEDQEQAQPDLPESKSVRADNKTFYFDSGSNARGVFLKISEVRPSSRYRTSITIPQANLKEFSDQLNECLAKLPNLNAQAKSE</sequence>
<dbReference type="InterPro" id="IPR006628">
    <property type="entry name" value="PUR-bd_fam"/>
</dbReference>
<dbReference type="GO" id="GO:0032422">
    <property type="term" value="F:purine-rich negative regulatory element binding"/>
    <property type="evidence" value="ECO:0007669"/>
    <property type="project" value="InterPro"/>
</dbReference>
<dbReference type="Proteomes" id="UP000663879">
    <property type="component" value="Unassembled WGS sequence"/>
</dbReference>
<dbReference type="Pfam" id="PF04845">
    <property type="entry name" value="PurA"/>
    <property type="match status" value="1"/>
</dbReference>
<name>A0A813ZCU5_9BILA</name>
<keyword evidence="5" id="KW-1185">Reference proteome</keyword>
<organism evidence="4 5">
    <name type="scientific">Brachionus calyciflorus</name>
    <dbReference type="NCBI Taxonomy" id="104777"/>
    <lineage>
        <taxon>Eukaryota</taxon>
        <taxon>Metazoa</taxon>
        <taxon>Spiralia</taxon>
        <taxon>Gnathifera</taxon>
        <taxon>Rotifera</taxon>
        <taxon>Eurotatoria</taxon>
        <taxon>Monogononta</taxon>
        <taxon>Pseudotrocha</taxon>
        <taxon>Ploima</taxon>
        <taxon>Brachionidae</taxon>
        <taxon>Brachionus</taxon>
    </lineage>
</organism>
<dbReference type="AlphaFoldDB" id="A0A813ZCU5"/>
<evidence type="ECO:0000256" key="2">
    <source>
        <dbReference type="ARBA" id="ARBA00023125"/>
    </source>
</evidence>
<proteinExistence type="inferred from homology"/>
<dbReference type="PANTHER" id="PTHR12611:SF0">
    <property type="entry name" value="PURINE-RICH BINDING PROTEIN-ALPHA, ISOFORM B"/>
    <property type="match status" value="1"/>
</dbReference>
<evidence type="ECO:0000313" key="4">
    <source>
        <dbReference type="EMBL" id="CAF0896171.1"/>
    </source>
</evidence>
<gene>
    <name evidence="4" type="ORF">OXX778_LOCUS11163</name>
</gene>